<dbReference type="EMBL" id="DS239400">
    <property type="protein sequence ID" value="EDP33060.1"/>
    <property type="molecule type" value="Genomic_DNA"/>
</dbReference>
<protein>
    <submittedName>
        <fullName evidence="1">Uncharacterized protein</fullName>
    </submittedName>
</protein>
<sequence>MEFGKVTWLQRARFRGGATGIRNSGGSVVRKVPDCTIASLLPSTAFCATTSCEEERDVDAHIADDLLSPLSPTNCCFTEETSVRGVEVVEGKNDADISKLCRFAAFPTRPKSADIRFLRPKRASASNKKHKIQRSM</sequence>
<dbReference type="AlphaFoldDB" id="A8PSB9"/>
<evidence type="ECO:0000313" key="1">
    <source>
        <dbReference type="EMBL" id="EDP33060.1"/>
    </source>
</evidence>
<accession>A8PSB9</accession>
<gene>
    <name evidence="1" type="ORF">Bm1_33185</name>
</gene>
<proteinExistence type="predicted"/>
<organism evidence="1">
    <name type="scientific">Brugia malayi</name>
    <name type="common">Filarial nematode worm</name>
    <dbReference type="NCBI Taxonomy" id="6279"/>
    <lineage>
        <taxon>Eukaryota</taxon>
        <taxon>Metazoa</taxon>
        <taxon>Ecdysozoa</taxon>
        <taxon>Nematoda</taxon>
        <taxon>Chromadorea</taxon>
        <taxon>Rhabditida</taxon>
        <taxon>Spirurina</taxon>
        <taxon>Spiruromorpha</taxon>
        <taxon>Filarioidea</taxon>
        <taxon>Onchocercidae</taxon>
        <taxon>Brugia</taxon>
    </lineage>
</organism>
<name>A8PSB9_BRUMA</name>
<reference evidence="1" key="1">
    <citation type="journal article" date="2007" name="Science">
        <title>Draft genome of the filarial nematode parasite Brugia malayi.</title>
        <authorList>
            <person name="Ghedin E."/>
            <person name="Wang S."/>
            <person name="Spiro D."/>
            <person name="Caler E."/>
            <person name="Zhao Q."/>
            <person name="Crabtree J."/>
            <person name="Allen J.E."/>
            <person name="Delcher A.L."/>
            <person name="Guiliano D.B."/>
            <person name="Miranda-Saavedra D."/>
            <person name="Angiuoli S.V."/>
            <person name="Creasy T."/>
            <person name="Amedeo P."/>
            <person name="Haas B."/>
            <person name="El-Sayed N.M."/>
            <person name="Wortman J.R."/>
            <person name="Feldblyum T."/>
            <person name="Tallon L."/>
            <person name="Schatz M."/>
            <person name="Shumway M."/>
            <person name="Koo H."/>
            <person name="Salzberg S.L."/>
            <person name="Schobel S."/>
            <person name="Pertea M."/>
            <person name="Pop M."/>
            <person name="White O."/>
            <person name="Barton G.J."/>
            <person name="Carlow C.K."/>
            <person name="Crawford M.J."/>
            <person name="Daub J."/>
            <person name="Dimmic M.W."/>
            <person name="Estes C.F."/>
            <person name="Foster J.M."/>
            <person name="Ganatra M."/>
            <person name="Gregory W.F."/>
            <person name="Johnson N.M."/>
            <person name="Jin J."/>
            <person name="Komuniecki R."/>
            <person name="Korf I."/>
            <person name="Kumar S."/>
            <person name="Laney S."/>
            <person name="Li B.W."/>
            <person name="Li W."/>
            <person name="Lindblom T.H."/>
            <person name="Lustigman S."/>
            <person name="Ma D."/>
            <person name="Maina C.V."/>
            <person name="Martin D.M."/>
            <person name="McCarter J.P."/>
            <person name="McReynolds L."/>
            <person name="Mitreva M."/>
            <person name="Nutman T.B."/>
            <person name="Parkinson J."/>
            <person name="Peregrin-Alvarez J.M."/>
            <person name="Poole C."/>
            <person name="Ren Q."/>
            <person name="Saunders L."/>
            <person name="Sluder A.E."/>
            <person name="Smith K."/>
            <person name="Stanke M."/>
            <person name="Unnasch T.R."/>
            <person name="Ware J."/>
            <person name="Wei A.D."/>
            <person name="Weil G."/>
            <person name="Williams D.J."/>
            <person name="Zhang Y."/>
            <person name="Williams S.A."/>
            <person name="Fraser-Liggett C."/>
            <person name="Slatko B."/>
            <person name="Blaxter M.L."/>
            <person name="Scott A.L."/>
        </authorList>
    </citation>
    <scope>NUCLEOTIDE SEQUENCE [LARGE SCALE GENOMIC DNA]</scope>
</reference>